<dbReference type="PROSITE" id="PS50110">
    <property type="entry name" value="RESPONSE_REGULATORY"/>
    <property type="match status" value="1"/>
</dbReference>
<gene>
    <name evidence="6" type="ORF">TBC1_111960</name>
</gene>
<dbReference type="Pfam" id="PF00072">
    <property type="entry name" value="Response_reg"/>
    <property type="match status" value="1"/>
</dbReference>
<organism evidence="6">
    <name type="scientific">Lentimicrobium saccharophilum</name>
    <dbReference type="NCBI Taxonomy" id="1678841"/>
    <lineage>
        <taxon>Bacteria</taxon>
        <taxon>Pseudomonadati</taxon>
        <taxon>Bacteroidota</taxon>
        <taxon>Bacteroidia</taxon>
        <taxon>Bacteroidales</taxon>
        <taxon>Lentimicrobiaceae</taxon>
        <taxon>Lentimicrobium</taxon>
    </lineage>
</organism>
<dbReference type="RefSeq" id="WP_062041530.1">
    <property type="nucleotide sequence ID" value="NZ_DF968182.1"/>
</dbReference>
<dbReference type="PANTHER" id="PTHR43214:SF43">
    <property type="entry name" value="TWO-COMPONENT RESPONSE REGULATOR"/>
    <property type="match status" value="1"/>
</dbReference>
<evidence type="ECO:0000256" key="1">
    <source>
        <dbReference type="ARBA" id="ARBA00022553"/>
    </source>
</evidence>
<feature type="modified residue" description="4-aspartylphosphate" evidence="3">
    <location>
        <position position="61"/>
    </location>
</feature>
<protein>
    <submittedName>
        <fullName evidence="6">Two component transcriptional regulator, LuxR family</fullName>
    </submittedName>
</protein>
<keyword evidence="7" id="KW-1185">Reference proteome</keyword>
<dbReference type="AlphaFoldDB" id="A0A0S7BSM1"/>
<evidence type="ECO:0000256" key="3">
    <source>
        <dbReference type="PROSITE-ProRule" id="PRU00169"/>
    </source>
</evidence>
<dbReference type="Pfam" id="PF00196">
    <property type="entry name" value="GerE"/>
    <property type="match status" value="1"/>
</dbReference>
<dbReference type="SMART" id="SM00421">
    <property type="entry name" value="HTH_LUXR"/>
    <property type="match status" value="1"/>
</dbReference>
<dbReference type="SUPFAM" id="SSF52172">
    <property type="entry name" value="CheY-like"/>
    <property type="match status" value="1"/>
</dbReference>
<dbReference type="GO" id="GO:0003677">
    <property type="term" value="F:DNA binding"/>
    <property type="evidence" value="ECO:0007669"/>
    <property type="project" value="UniProtKB-KW"/>
</dbReference>
<dbReference type="SUPFAM" id="SSF46894">
    <property type="entry name" value="C-terminal effector domain of the bipartite response regulators"/>
    <property type="match status" value="1"/>
</dbReference>
<feature type="domain" description="Response regulatory" evidence="5">
    <location>
        <begin position="10"/>
        <end position="126"/>
    </location>
</feature>
<dbReference type="InterPro" id="IPR001789">
    <property type="entry name" value="Sig_transdc_resp-reg_receiver"/>
</dbReference>
<evidence type="ECO:0000256" key="2">
    <source>
        <dbReference type="ARBA" id="ARBA00023125"/>
    </source>
</evidence>
<evidence type="ECO:0000313" key="7">
    <source>
        <dbReference type="Proteomes" id="UP000053091"/>
    </source>
</evidence>
<dbReference type="OrthoDB" id="9797341at2"/>
<dbReference type="GO" id="GO:0006355">
    <property type="term" value="P:regulation of DNA-templated transcription"/>
    <property type="evidence" value="ECO:0007669"/>
    <property type="project" value="InterPro"/>
</dbReference>
<evidence type="ECO:0000313" key="6">
    <source>
        <dbReference type="EMBL" id="GAP43802.1"/>
    </source>
</evidence>
<proteinExistence type="predicted"/>
<dbReference type="CDD" id="cd17535">
    <property type="entry name" value="REC_NarL-like"/>
    <property type="match status" value="1"/>
</dbReference>
<evidence type="ECO:0000259" key="4">
    <source>
        <dbReference type="PROSITE" id="PS50043"/>
    </source>
</evidence>
<reference evidence="6" key="1">
    <citation type="journal article" date="2015" name="Genome Announc.">
        <title>Draft Genome Sequence of Bacteroidales Strain TBC1, a Novel Isolate from a Methanogenic Wastewater Treatment System.</title>
        <authorList>
            <person name="Tourlousse D.M."/>
            <person name="Matsuura N."/>
            <person name="Sun L."/>
            <person name="Toyonaga M."/>
            <person name="Kuroda K."/>
            <person name="Ohashi A."/>
            <person name="Cruz R."/>
            <person name="Yamaguchi T."/>
            <person name="Sekiguchi Y."/>
        </authorList>
    </citation>
    <scope>NUCLEOTIDE SEQUENCE [LARGE SCALE GENOMIC DNA]</scope>
    <source>
        <strain evidence="6">TBC1</strain>
    </source>
</reference>
<dbReference type="InterPro" id="IPR011006">
    <property type="entry name" value="CheY-like_superfamily"/>
</dbReference>
<dbReference type="Gene3D" id="3.40.50.2300">
    <property type="match status" value="1"/>
</dbReference>
<dbReference type="PROSITE" id="PS50043">
    <property type="entry name" value="HTH_LUXR_2"/>
    <property type="match status" value="1"/>
</dbReference>
<dbReference type="SMART" id="SM00448">
    <property type="entry name" value="REC"/>
    <property type="match status" value="1"/>
</dbReference>
<dbReference type="InterPro" id="IPR039420">
    <property type="entry name" value="WalR-like"/>
</dbReference>
<dbReference type="Proteomes" id="UP000053091">
    <property type="component" value="Unassembled WGS sequence"/>
</dbReference>
<dbReference type="PRINTS" id="PR00038">
    <property type="entry name" value="HTHLUXR"/>
</dbReference>
<accession>A0A0S7BSM1</accession>
<dbReference type="PANTHER" id="PTHR43214">
    <property type="entry name" value="TWO-COMPONENT RESPONSE REGULATOR"/>
    <property type="match status" value="1"/>
</dbReference>
<keyword evidence="2" id="KW-0238">DNA-binding</keyword>
<dbReference type="CDD" id="cd06170">
    <property type="entry name" value="LuxR_C_like"/>
    <property type="match status" value="1"/>
</dbReference>
<dbReference type="InterPro" id="IPR016032">
    <property type="entry name" value="Sig_transdc_resp-reg_C-effctor"/>
</dbReference>
<keyword evidence="1 3" id="KW-0597">Phosphoprotein</keyword>
<dbReference type="InterPro" id="IPR000792">
    <property type="entry name" value="Tscrpt_reg_LuxR_C"/>
</dbReference>
<dbReference type="GO" id="GO:0000160">
    <property type="term" value="P:phosphorelay signal transduction system"/>
    <property type="evidence" value="ECO:0007669"/>
    <property type="project" value="InterPro"/>
</dbReference>
<evidence type="ECO:0000259" key="5">
    <source>
        <dbReference type="PROSITE" id="PS50110"/>
    </source>
</evidence>
<sequence length="221" mass="25136">MNGEENKIYNVLIADDHQMFVDGLKALLRKEKNIQIAGEVSNGTDALQAIIKKQPDLLITDISMPGLSGVELTREVKSRYPEVKILVLSMYNDREIVSEILMSEAEGYILKNTGRQELSNAISRILGDSTYYSSEVLNIMMTRIKRQKKAEKNTSLLTARETEIIKLIMEEYSSEEIAEKLFISKRTVDTHRKNIIQKTNTRTLVGLLKFAIENNLAEINQ</sequence>
<feature type="domain" description="HTH luxR-type" evidence="4">
    <location>
        <begin position="150"/>
        <end position="215"/>
    </location>
</feature>
<dbReference type="EMBL" id="DF968182">
    <property type="protein sequence ID" value="GAP43802.1"/>
    <property type="molecule type" value="Genomic_DNA"/>
</dbReference>
<dbReference type="InterPro" id="IPR058245">
    <property type="entry name" value="NreC/VraR/RcsB-like_REC"/>
</dbReference>
<name>A0A0S7BSM1_9BACT</name>
<dbReference type="STRING" id="1678841.TBC1_111960"/>